<dbReference type="SUPFAM" id="SSF46785">
    <property type="entry name" value="Winged helix' DNA-binding domain"/>
    <property type="match status" value="1"/>
</dbReference>
<feature type="compositionally biased region" description="Low complexity" evidence="1">
    <location>
        <begin position="69"/>
        <end position="80"/>
    </location>
</feature>
<evidence type="ECO:0000313" key="5">
    <source>
        <dbReference type="Proteomes" id="UP001519325"/>
    </source>
</evidence>
<dbReference type="PANTHER" id="PTHR10948">
    <property type="entry name" value="TRANSPOSASE"/>
    <property type="match status" value="1"/>
</dbReference>
<name>A0ABS4QHJ2_9NOCA</name>
<comment type="caution">
    <text evidence="4">The sequence shown here is derived from an EMBL/GenBank/DDBJ whole genome shotgun (WGS) entry which is preliminary data.</text>
</comment>
<dbReference type="Gene3D" id="1.10.10.10">
    <property type="entry name" value="Winged helix-like DNA-binding domain superfamily/Winged helix DNA-binding domain"/>
    <property type="match status" value="1"/>
</dbReference>
<organism evidence="4 5">
    <name type="scientific">Nocardia goodfellowii</name>
    <dbReference type="NCBI Taxonomy" id="882446"/>
    <lineage>
        <taxon>Bacteria</taxon>
        <taxon>Bacillati</taxon>
        <taxon>Actinomycetota</taxon>
        <taxon>Actinomycetes</taxon>
        <taxon>Mycobacteriales</taxon>
        <taxon>Nocardiaceae</taxon>
        <taxon>Nocardia</taxon>
    </lineage>
</organism>
<dbReference type="InterPro" id="IPR036390">
    <property type="entry name" value="WH_DNA-bd_sf"/>
</dbReference>
<feature type="region of interest" description="Disordered" evidence="1">
    <location>
        <begin position="57"/>
        <end position="84"/>
    </location>
</feature>
<dbReference type="InterPro" id="IPR025246">
    <property type="entry name" value="IS30-like_HTH"/>
</dbReference>
<dbReference type="InterPro" id="IPR051917">
    <property type="entry name" value="Transposase-Integrase"/>
</dbReference>
<dbReference type="InterPro" id="IPR036388">
    <property type="entry name" value="WH-like_DNA-bd_sf"/>
</dbReference>
<dbReference type="EMBL" id="JAGGMR010000001">
    <property type="protein sequence ID" value="MBP2191166.1"/>
    <property type="molecule type" value="Genomic_DNA"/>
</dbReference>
<dbReference type="CDD" id="cd00090">
    <property type="entry name" value="HTH_ARSR"/>
    <property type="match status" value="1"/>
</dbReference>
<evidence type="ECO:0000256" key="1">
    <source>
        <dbReference type="SAM" id="MobiDB-lite"/>
    </source>
</evidence>
<evidence type="ECO:0000259" key="2">
    <source>
        <dbReference type="Pfam" id="PF12802"/>
    </source>
</evidence>
<reference evidence="4 5" key="1">
    <citation type="submission" date="2021-03" db="EMBL/GenBank/DDBJ databases">
        <title>Sequencing the genomes of 1000 actinobacteria strains.</title>
        <authorList>
            <person name="Klenk H.-P."/>
        </authorList>
    </citation>
    <scope>NUCLEOTIDE SEQUENCE [LARGE SCALE GENOMIC DNA]</scope>
    <source>
        <strain evidence="4 5">DSM 45516</strain>
    </source>
</reference>
<dbReference type="RefSeq" id="WP_209892366.1">
    <property type="nucleotide sequence ID" value="NZ_JAGGMR010000001.1"/>
</dbReference>
<gene>
    <name evidence="4" type="ORF">BJ987_004067</name>
</gene>
<dbReference type="InterPro" id="IPR000835">
    <property type="entry name" value="HTH_MarR-typ"/>
</dbReference>
<dbReference type="InterPro" id="IPR011991">
    <property type="entry name" value="ArsR-like_HTH"/>
</dbReference>
<dbReference type="Pfam" id="PF13936">
    <property type="entry name" value="HTH_38"/>
    <property type="match status" value="1"/>
</dbReference>
<keyword evidence="5" id="KW-1185">Reference proteome</keyword>
<protein>
    <submittedName>
        <fullName evidence="4">Mn-dependent DtxR family transcriptional regulator</fullName>
    </submittedName>
</protein>
<feature type="domain" description="Transposase IS30-like HTH" evidence="3">
    <location>
        <begin position="4"/>
        <end position="45"/>
    </location>
</feature>
<dbReference type="Proteomes" id="UP001519325">
    <property type="component" value="Unassembled WGS sequence"/>
</dbReference>
<evidence type="ECO:0000313" key="4">
    <source>
        <dbReference type="EMBL" id="MBP2191166.1"/>
    </source>
</evidence>
<proteinExistence type="predicted"/>
<dbReference type="Pfam" id="PF12802">
    <property type="entry name" value="MarR_2"/>
    <property type="match status" value="1"/>
</dbReference>
<feature type="domain" description="HTH marR-type" evidence="2">
    <location>
        <begin position="107"/>
        <end position="162"/>
    </location>
</feature>
<accession>A0ABS4QHJ2</accession>
<evidence type="ECO:0000259" key="3">
    <source>
        <dbReference type="Pfam" id="PF13936"/>
    </source>
</evidence>
<dbReference type="PANTHER" id="PTHR10948:SF23">
    <property type="entry name" value="TRANSPOSASE INSI FOR INSERTION SEQUENCE ELEMENT IS30A-RELATED"/>
    <property type="match status" value="1"/>
</dbReference>
<sequence>MSGGRLSQSERKQIALGLAENLPYAAIARRLGRPTSTITREVMRNGGPTGYRADLAQRATGRRAHRRAQPAPRGQRAPVPSGGRDAEAIRQYEETFTAMLMHQGMPKTTARVLTCLFTADAGSLTATELVHRLQISPPSVSKAIKSLENEGLVRRESDTRRRVRYIVDDNVWYQSTIEAARGMAEVAAISRQGVDIFGRGTATAIRLEGMARFSEVISETILRAAAQGREVLRTRTEASSQDAEKVIADEIV</sequence>